<evidence type="ECO:0000256" key="6">
    <source>
        <dbReference type="ARBA" id="ARBA00023136"/>
    </source>
</evidence>
<reference evidence="9 10" key="1">
    <citation type="submission" date="2016-03" db="EMBL/GenBank/DDBJ databases">
        <title>Comparison of Bacillus endophyticus and B. anthracis characteristics using whole genome sequence analysis and microbiological techniques.</title>
        <authorList>
            <person name="Lekota K.E."/>
            <person name="Mafofo J."/>
            <person name="Rees J."/>
            <person name="Muchadeyi F.C."/>
            <person name="Madoroba E."/>
            <person name="Van Heerden H."/>
        </authorList>
    </citation>
    <scope>NUCLEOTIDE SEQUENCE [LARGE SCALE GENOMIC DNA]</scope>
    <source>
        <strain evidence="9 10">3631_10C</strain>
    </source>
</reference>
<dbReference type="Proteomes" id="UP000250174">
    <property type="component" value="Unassembled WGS sequence"/>
</dbReference>
<feature type="transmembrane region" description="Helical" evidence="7">
    <location>
        <begin position="238"/>
        <end position="259"/>
    </location>
</feature>
<feature type="transmembrane region" description="Helical" evidence="7">
    <location>
        <begin position="356"/>
        <end position="381"/>
    </location>
</feature>
<keyword evidence="2" id="KW-0813">Transport</keyword>
<dbReference type="GO" id="GO:0006865">
    <property type="term" value="P:amino acid transport"/>
    <property type="evidence" value="ECO:0007669"/>
    <property type="project" value="UniProtKB-KW"/>
</dbReference>
<evidence type="ECO:0000313" key="10">
    <source>
        <dbReference type="Proteomes" id="UP000250174"/>
    </source>
</evidence>
<comment type="caution">
    <text evidence="9">The sequence shown here is derived from an EMBL/GenBank/DDBJ whole genome shotgun (WGS) entry which is preliminary data.</text>
</comment>
<dbReference type="FunFam" id="1.20.1740.10:FF:000001">
    <property type="entry name" value="Amino acid permease"/>
    <property type="match status" value="1"/>
</dbReference>
<name>A0AAX1QBR1_9BACI</name>
<protein>
    <submittedName>
        <fullName evidence="9">GABA permease</fullName>
    </submittedName>
</protein>
<feature type="transmembrane region" description="Helical" evidence="7">
    <location>
        <begin position="426"/>
        <end position="444"/>
    </location>
</feature>
<dbReference type="PANTHER" id="PTHR43495:SF5">
    <property type="entry name" value="GAMMA-AMINOBUTYRIC ACID PERMEASE"/>
    <property type="match status" value="1"/>
</dbReference>
<dbReference type="PIRSF" id="PIRSF006060">
    <property type="entry name" value="AA_transporter"/>
    <property type="match status" value="1"/>
</dbReference>
<feature type="transmembrane region" description="Helical" evidence="7">
    <location>
        <begin position="125"/>
        <end position="143"/>
    </location>
</feature>
<dbReference type="Gene3D" id="1.20.1740.10">
    <property type="entry name" value="Amino acid/polyamine transporter I"/>
    <property type="match status" value="1"/>
</dbReference>
<evidence type="ECO:0000313" key="9">
    <source>
        <dbReference type="EMBL" id="RAS78342.1"/>
    </source>
</evidence>
<evidence type="ECO:0000256" key="3">
    <source>
        <dbReference type="ARBA" id="ARBA00022692"/>
    </source>
</evidence>
<accession>A0AAX1QBR1</accession>
<feature type="transmembrane region" description="Helical" evidence="7">
    <location>
        <begin position="16"/>
        <end position="37"/>
    </location>
</feature>
<feature type="transmembrane region" description="Helical" evidence="7">
    <location>
        <begin position="83"/>
        <end position="105"/>
    </location>
</feature>
<keyword evidence="5 7" id="KW-1133">Transmembrane helix</keyword>
<evidence type="ECO:0000256" key="5">
    <source>
        <dbReference type="ARBA" id="ARBA00022989"/>
    </source>
</evidence>
<dbReference type="GO" id="GO:0005886">
    <property type="term" value="C:plasma membrane"/>
    <property type="evidence" value="ECO:0007669"/>
    <property type="project" value="UniProtKB-SubCell"/>
</dbReference>
<keyword evidence="3 7" id="KW-0812">Transmembrane</keyword>
<evidence type="ECO:0000259" key="8">
    <source>
        <dbReference type="Pfam" id="PF00324"/>
    </source>
</evidence>
<feature type="transmembrane region" description="Helical" evidence="7">
    <location>
        <begin position="155"/>
        <end position="176"/>
    </location>
</feature>
<feature type="domain" description="Amino acid permease/ SLC12A" evidence="8">
    <location>
        <begin position="15"/>
        <end position="452"/>
    </location>
</feature>
<evidence type="ECO:0000256" key="1">
    <source>
        <dbReference type="ARBA" id="ARBA00004651"/>
    </source>
</evidence>
<evidence type="ECO:0000256" key="4">
    <source>
        <dbReference type="ARBA" id="ARBA00022970"/>
    </source>
</evidence>
<feature type="transmembrane region" description="Helical" evidence="7">
    <location>
        <begin position="402"/>
        <end position="420"/>
    </location>
</feature>
<sequence length="467" mass="50868">MNQKEKLQKTLQMRHLMMIAFGGSIGAGLFVGSGAIIQDTGPSAVLTALMAGILVILIMRMLGEMVVAKPSLGSFSDYAREALGNWAGFTVGWLYWYFWVIVIAVEAIAGATILQDWIFPNTPLWILNLILLSALTLTNLFSVKAYGEFEYWFSLIKVVTITLFLLVGGAYVLGLLPGTTINFSNLTTHGGFAPVGTGVVFVAIATIIFSFVGSEIVTIAAAESDESEKAVVKAVNSVIIRILMFYVGSVFLIVTIIPWNDAVALKNPYVNALKVIGIPGADVIMNLVVVTAVLSCLNSGLYTASRMLFALGNKGDAPKWMLNVTKRGVPLKAILTCTIFGFLSVIMSFISPDTVFQFLLNSSGAIALFVYLLIAISQLILRKKIENEMPHRLKFRMWGYPYVTIASIIAITMIIGTMGFNSETQSQLVLSIFSVIVVVILYIIKTNVTRKKAINSNIVEDDISKVK</sequence>
<feature type="transmembrane region" description="Helical" evidence="7">
    <location>
        <begin position="196"/>
        <end position="217"/>
    </location>
</feature>
<dbReference type="AlphaFoldDB" id="A0AAX1QBR1"/>
<comment type="subcellular location">
    <subcellularLocation>
        <location evidence="1">Cell membrane</location>
        <topology evidence="1">Multi-pass membrane protein</topology>
    </subcellularLocation>
</comment>
<dbReference type="EMBL" id="LVYK01000014">
    <property type="protein sequence ID" value="RAS78342.1"/>
    <property type="molecule type" value="Genomic_DNA"/>
</dbReference>
<gene>
    <name evidence="9" type="ORF">A3864_08880</name>
</gene>
<dbReference type="Pfam" id="PF00324">
    <property type="entry name" value="AA_permease"/>
    <property type="match status" value="1"/>
</dbReference>
<dbReference type="InterPro" id="IPR004841">
    <property type="entry name" value="AA-permease/SLC12A_dom"/>
</dbReference>
<evidence type="ECO:0000256" key="2">
    <source>
        <dbReference type="ARBA" id="ARBA00022448"/>
    </source>
</evidence>
<dbReference type="RefSeq" id="WP_113765415.1">
    <property type="nucleotide sequence ID" value="NZ_LVYK01000014.1"/>
</dbReference>
<keyword evidence="4" id="KW-0029">Amino-acid transport</keyword>
<organism evidence="9 10">
    <name type="scientific">Priestia endophytica</name>
    <dbReference type="NCBI Taxonomy" id="135735"/>
    <lineage>
        <taxon>Bacteria</taxon>
        <taxon>Bacillati</taxon>
        <taxon>Bacillota</taxon>
        <taxon>Bacilli</taxon>
        <taxon>Bacillales</taxon>
        <taxon>Bacillaceae</taxon>
        <taxon>Priestia</taxon>
    </lineage>
</organism>
<feature type="transmembrane region" description="Helical" evidence="7">
    <location>
        <begin position="43"/>
        <end position="62"/>
    </location>
</feature>
<dbReference type="GO" id="GO:0055085">
    <property type="term" value="P:transmembrane transport"/>
    <property type="evidence" value="ECO:0007669"/>
    <property type="project" value="InterPro"/>
</dbReference>
<keyword evidence="6 7" id="KW-0472">Membrane</keyword>
<feature type="transmembrane region" description="Helical" evidence="7">
    <location>
        <begin position="283"/>
        <end position="304"/>
    </location>
</feature>
<feature type="transmembrane region" description="Helical" evidence="7">
    <location>
        <begin position="329"/>
        <end position="350"/>
    </location>
</feature>
<proteinExistence type="predicted"/>
<dbReference type="PANTHER" id="PTHR43495">
    <property type="entry name" value="GABA PERMEASE"/>
    <property type="match status" value="1"/>
</dbReference>
<evidence type="ECO:0000256" key="7">
    <source>
        <dbReference type="SAM" id="Phobius"/>
    </source>
</evidence>